<name>L9X7Z9_9EURY</name>
<dbReference type="InterPro" id="IPR024747">
    <property type="entry name" value="Pyridox_Oxase-rel"/>
</dbReference>
<evidence type="ECO:0000313" key="1">
    <source>
        <dbReference type="EMBL" id="ELY57526.1"/>
    </source>
</evidence>
<keyword evidence="2" id="KW-1185">Reference proteome</keyword>
<dbReference type="SUPFAM" id="SSF50475">
    <property type="entry name" value="FMN-binding split barrel"/>
    <property type="match status" value="1"/>
</dbReference>
<reference evidence="1 2" key="1">
    <citation type="journal article" date="2014" name="PLoS Genet.">
        <title>Phylogenetically driven sequencing of extremely halophilic archaea reveals strategies for static and dynamic osmo-response.</title>
        <authorList>
            <person name="Becker E.A."/>
            <person name="Seitzer P.M."/>
            <person name="Tritt A."/>
            <person name="Larsen D."/>
            <person name="Krusor M."/>
            <person name="Yao A.I."/>
            <person name="Wu D."/>
            <person name="Madern D."/>
            <person name="Eisen J.A."/>
            <person name="Darling A.E."/>
            <person name="Facciotti M.T."/>
        </authorList>
    </citation>
    <scope>NUCLEOTIDE SEQUENCE [LARGE SCALE GENOMIC DNA]</scope>
    <source>
        <strain evidence="1 2">JCM 12255</strain>
    </source>
</reference>
<dbReference type="eggNOG" id="arCOG00514">
    <property type="taxonomic scope" value="Archaea"/>
</dbReference>
<dbReference type="EMBL" id="AOHZ01000041">
    <property type="protein sequence ID" value="ELY57526.1"/>
    <property type="molecule type" value="Genomic_DNA"/>
</dbReference>
<proteinExistence type="predicted"/>
<dbReference type="OrthoDB" id="288110at2157"/>
<organism evidence="1 2">
    <name type="scientific">Natronolimnohabitans innermongolicus JCM 12255</name>
    <dbReference type="NCBI Taxonomy" id="1227499"/>
    <lineage>
        <taxon>Archaea</taxon>
        <taxon>Methanobacteriati</taxon>
        <taxon>Methanobacteriota</taxon>
        <taxon>Stenosarchaea group</taxon>
        <taxon>Halobacteria</taxon>
        <taxon>Halobacteriales</taxon>
        <taxon>Natrialbaceae</taxon>
        <taxon>Natronolimnohabitans</taxon>
    </lineage>
</organism>
<dbReference type="Gene3D" id="2.30.110.10">
    <property type="entry name" value="Electron Transport, Fmn-binding Protein, Chain A"/>
    <property type="match status" value="1"/>
</dbReference>
<dbReference type="InterPro" id="IPR012349">
    <property type="entry name" value="Split_barrel_FMN-bd"/>
</dbReference>
<dbReference type="Proteomes" id="UP000011602">
    <property type="component" value="Unassembled WGS sequence"/>
</dbReference>
<protein>
    <submittedName>
        <fullName evidence="1">Pyridoxamine 5'-phosphate oxidase-like FMN-binding protein</fullName>
    </submittedName>
</protein>
<evidence type="ECO:0000313" key="2">
    <source>
        <dbReference type="Proteomes" id="UP000011602"/>
    </source>
</evidence>
<gene>
    <name evidence="1" type="ORF">C493_08571</name>
</gene>
<dbReference type="RefSeq" id="WP_007259013.1">
    <property type="nucleotide sequence ID" value="NZ_AOHZ01000041.1"/>
</dbReference>
<dbReference type="AlphaFoldDB" id="L9X7Z9"/>
<dbReference type="Pfam" id="PF12900">
    <property type="entry name" value="Pyridox_ox_2"/>
    <property type="match status" value="1"/>
</dbReference>
<comment type="caution">
    <text evidence="1">The sequence shown here is derived from an EMBL/GenBank/DDBJ whole genome shotgun (WGS) entry which is preliminary data.</text>
</comment>
<sequence>MTAEEMDLEEMTAFLRDANTGVLSLTNGSETYAVPESFAYDDGTIYFQFANRDGSHKMSFVGTTDVATVTVFAENPARSVIARGPIERVPEHETLEATSALAENASIPTLNVVPDVSVDELSFELYRVDLEFVTGRRFPESRSQTVTELPDICIGHLEDALRDDDPAEKDYHIRQAMQACSPLPDD</sequence>
<accession>L9X7Z9</accession>